<reference evidence="1 2" key="1">
    <citation type="journal article" date="2012" name="J. Bacteriol.">
        <title>Complete Genome Sequence of the Thermophilic, Piezophilic, Heterotrophic Bacterium Marinitoga piezophila KA3.</title>
        <authorList>
            <person name="Lucas S."/>
            <person name="Han J."/>
            <person name="Lapidus A."/>
            <person name="Cheng J.F."/>
            <person name="Goodwin L.A."/>
            <person name="Pitluck S."/>
            <person name="Peters L."/>
            <person name="Mikhailova N."/>
            <person name="Teshima H."/>
            <person name="Detter J.C."/>
            <person name="Han C."/>
            <person name="Tapia R."/>
            <person name="Land M."/>
            <person name="Hauser L."/>
            <person name="Kyrpides N.C."/>
            <person name="Ivanova N."/>
            <person name="Pagani I."/>
            <person name="Vannier P."/>
            <person name="Oger P."/>
            <person name="Bartlett D.H."/>
            <person name="Noll K.M."/>
            <person name="Woyke T."/>
            <person name="Jebbar M."/>
        </authorList>
    </citation>
    <scope>NUCLEOTIDE SEQUENCE [LARGE SCALE GENOMIC DNA]</scope>
    <source>
        <strain evidence="2">DSM 14283 / JCM 11233 / KA3</strain>
    </source>
</reference>
<organism evidence="1 2">
    <name type="scientific">Marinitoga piezophila (strain DSM 14283 / JCM 11233 / KA3)</name>
    <dbReference type="NCBI Taxonomy" id="443254"/>
    <lineage>
        <taxon>Bacteria</taxon>
        <taxon>Thermotogati</taxon>
        <taxon>Thermotogota</taxon>
        <taxon>Thermotogae</taxon>
        <taxon>Petrotogales</taxon>
        <taxon>Petrotogaceae</taxon>
        <taxon>Marinitoga</taxon>
    </lineage>
</organism>
<dbReference type="EMBL" id="CP003257">
    <property type="protein sequence ID" value="AEX86050.1"/>
    <property type="molecule type" value="Genomic_DNA"/>
</dbReference>
<name>H2J533_MARPK</name>
<dbReference type="STRING" id="443254.Marpi_1661"/>
<evidence type="ECO:0000313" key="2">
    <source>
        <dbReference type="Proteomes" id="UP000007161"/>
    </source>
</evidence>
<gene>
    <name evidence="1" type="ordered locus">Marpi_1661</name>
</gene>
<reference evidence="2" key="2">
    <citation type="submission" date="2012-01" db="EMBL/GenBank/DDBJ databases">
        <title>Complete sequence of chromosome of Marinitoga piezophila KA3.</title>
        <authorList>
            <person name="Lucas S."/>
            <person name="Han J."/>
            <person name="Lapidus A."/>
            <person name="Cheng J.-F."/>
            <person name="Goodwin L."/>
            <person name="Pitluck S."/>
            <person name="Peters L."/>
            <person name="Mikhailova N."/>
            <person name="Teshima H."/>
            <person name="Detter J.C."/>
            <person name="Han C."/>
            <person name="Tapia R."/>
            <person name="Land M."/>
            <person name="Hauser L."/>
            <person name="Kyrpides N."/>
            <person name="Ivanova N."/>
            <person name="Pagani I."/>
            <person name="Jebbar M."/>
            <person name="Vannier P."/>
            <person name="Oger P."/>
            <person name="Cario A."/>
            <person name="Bartlett D."/>
            <person name="Noll K.M."/>
            <person name="Woyke T."/>
        </authorList>
    </citation>
    <scope>NUCLEOTIDE SEQUENCE [LARGE SCALE GENOMIC DNA]</scope>
    <source>
        <strain evidence="2">DSM 14283 / JCM 11233 / KA3</strain>
    </source>
</reference>
<protein>
    <submittedName>
        <fullName evidence="1">Uncharacterized protein</fullName>
    </submittedName>
</protein>
<proteinExistence type="predicted"/>
<dbReference type="Proteomes" id="UP000007161">
    <property type="component" value="Chromosome"/>
</dbReference>
<evidence type="ECO:0000313" key="1">
    <source>
        <dbReference type="EMBL" id="AEX86050.1"/>
    </source>
</evidence>
<accession>H2J533</accession>
<keyword evidence="2" id="KW-1185">Reference proteome</keyword>
<sequence>MSWIEEPKKPEEKICWFKWLDDFFDWFKHTFHIFECNCEGEGVCLEVRE</sequence>
<dbReference type="KEGG" id="mpz:Marpi_1661"/>
<dbReference type="AlphaFoldDB" id="H2J533"/>
<dbReference type="RefSeq" id="WP_014297121.1">
    <property type="nucleotide sequence ID" value="NC_016751.1"/>
</dbReference>
<dbReference type="HOGENOM" id="CLU_3137486_0_0_0"/>